<gene>
    <name evidence="2" type="ORF">PTTT1_LOCUS11145</name>
</gene>
<organism evidence="2">
    <name type="scientific">Phaeodactylum tricornutum</name>
    <name type="common">Diatom</name>
    <dbReference type="NCBI Taxonomy" id="2850"/>
    <lineage>
        <taxon>Eukaryota</taxon>
        <taxon>Sar</taxon>
        <taxon>Stramenopiles</taxon>
        <taxon>Ochrophyta</taxon>
        <taxon>Bacillariophyta</taxon>
        <taxon>Bacillariophyceae</taxon>
        <taxon>Bacillariophycidae</taxon>
        <taxon>Naviculales</taxon>
        <taxon>Phaeodactylaceae</taxon>
        <taxon>Phaeodactylum</taxon>
    </lineage>
</organism>
<feature type="region of interest" description="Disordered" evidence="1">
    <location>
        <begin position="40"/>
        <end position="74"/>
    </location>
</feature>
<name>A0A8J9X2K6_PHATR</name>
<dbReference type="EMBL" id="OU594953">
    <property type="protein sequence ID" value="CAG9279769.1"/>
    <property type="molecule type" value="Genomic_DNA"/>
</dbReference>
<dbReference type="AlphaFoldDB" id="A0A8J9X2K6"/>
<proteinExistence type="predicted"/>
<sequence>MSSIRTAVSIFEATMRKNEELGCSDKSYISVFAKQFPSASHYGKSRGRFGSTEIQSDASSSVGQQHPFESQMGCEISVPDTTESSYSIDCSDNSFDLAISMPVQVRSIAIDRG</sequence>
<protein>
    <submittedName>
        <fullName evidence="2">Uncharacterized protein</fullName>
    </submittedName>
</protein>
<evidence type="ECO:0000256" key="1">
    <source>
        <dbReference type="SAM" id="MobiDB-lite"/>
    </source>
</evidence>
<accession>A0A8J9X2K6</accession>
<feature type="compositionally biased region" description="Polar residues" evidence="1">
    <location>
        <begin position="52"/>
        <end position="68"/>
    </location>
</feature>
<evidence type="ECO:0000313" key="2">
    <source>
        <dbReference type="EMBL" id="CAG9279769.1"/>
    </source>
</evidence>
<reference evidence="2" key="1">
    <citation type="submission" date="2022-02" db="EMBL/GenBank/DDBJ databases">
        <authorList>
            <person name="Giguere J D."/>
        </authorList>
    </citation>
    <scope>NUCLEOTIDE SEQUENCE</scope>
    <source>
        <strain evidence="2">CCAP 1055/1</strain>
    </source>
</reference>
<dbReference type="Proteomes" id="UP000836788">
    <property type="component" value="Chromosome 12"/>
</dbReference>